<dbReference type="InterPro" id="IPR006554">
    <property type="entry name" value="Helicase-like_DEXD_c2"/>
</dbReference>
<dbReference type="GO" id="GO:1990918">
    <property type="term" value="P:double-strand break repair involved in meiotic recombination"/>
    <property type="evidence" value="ECO:0007669"/>
    <property type="project" value="TreeGrafter"/>
</dbReference>
<comment type="cofactor">
    <cofactor evidence="1">
        <name>[4Fe-4S] cluster</name>
        <dbReference type="ChEBI" id="CHEBI:49883"/>
    </cofactor>
</comment>
<dbReference type="EC" id="5.6.2.3" evidence="16"/>
<evidence type="ECO:0000256" key="14">
    <source>
        <dbReference type="ARBA" id="ARBA00023235"/>
    </source>
</evidence>
<feature type="region of interest" description="Disordered" evidence="19">
    <location>
        <begin position="888"/>
        <end position="907"/>
    </location>
</feature>
<keyword evidence="22" id="KW-1185">Reference proteome</keyword>
<dbReference type="InterPro" id="IPR006555">
    <property type="entry name" value="ATP-dep_Helicase_C"/>
</dbReference>
<comment type="subcellular location">
    <subcellularLocation>
        <location evidence="2">Nucleus</location>
    </subcellularLocation>
</comment>
<accession>A0AAD9JC65</accession>
<dbReference type="SMART" id="SM00488">
    <property type="entry name" value="DEXDc2"/>
    <property type="match status" value="1"/>
</dbReference>
<dbReference type="GO" id="GO:0003677">
    <property type="term" value="F:DNA binding"/>
    <property type="evidence" value="ECO:0007669"/>
    <property type="project" value="InterPro"/>
</dbReference>
<feature type="compositionally biased region" description="Basic and acidic residues" evidence="19">
    <location>
        <begin position="960"/>
        <end position="969"/>
    </location>
</feature>
<feature type="compositionally biased region" description="Basic and acidic residues" evidence="19">
    <location>
        <begin position="937"/>
        <end position="952"/>
    </location>
</feature>
<feature type="region of interest" description="Disordered" evidence="19">
    <location>
        <begin position="1246"/>
        <end position="1299"/>
    </location>
</feature>
<dbReference type="SUPFAM" id="SSF52540">
    <property type="entry name" value="P-loop containing nucleoside triphosphate hydrolases"/>
    <property type="match status" value="1"/>
</dbReference>
<evidence type="ECO:0000256" key="6">
    <source>
        <dbReference type="ARBA" id="ARBA00022741"/>
    </source>
</evidence>
<keyword evidence="12" id="KW-0411">Iron-sulfur</keyword>
<dbReference type="GO" id="GO:0005524">
    <property type="term" value="F:ATP binding"/>
    <property type="evidence" value="ECO:0007669"/>
    <property type="project" value="UniProtKB-KW"/>
</dbReference>
<dbReference type="GO" id="GO:0051539">
    <property type="term" value="F:4 iron, 4 sulfur cluster binding"/>
    <property type="evidence" value="ECO:0007669"/>
    <property type="project" value="UniProtKB-KW"/>
</dbReference>
<dbReference type="InterPro" id="IPR010614">
    <property type="entry name" value="RAD3-like_helicase_DEAD"/>
</dbReference>
<protein>
    <recommendedName>
        <fullName evidence="16">DNA 5'-3' helicase</fullName>
        <ecNumber evidence="16">5.6.2.3</ecNumber>
    </recommendedName>
    <alternativeName>
        <fullName evidence="18">DNA 5'-3' helicase FANCJ</fullName>
    </alternativeName>
</protein>
<evidence type="ECO:0000256" key="1">
    <source>
        <dbReference type="ARBA" id="ARBA00001966"/>
    </source>
</evidence>
<dbReference type="NCBIfam" id="TIGR00604">
    <property type="entry name" value="rad3"/>
    <property type="match status" value="1"/>
</dbReference>
<dbReference type="GO" id="GO:0046872">
    <property type="term" value="F:metal ion binding"/>
    <property type="evidence" value="ECO:0007669"/>
    <property type="project" value="UniProtKB-KW"/>
</dbReference>
<keyword evidence="7" id="KW-0227">DNA damage</keyword>
<dbReference type="InterPro" id="IPR027417">
    <property type="entry name" value="P-loop_NTPase"/>
</dbReference>
<dbReference type="GO" id="GO:0016818">
    <property type="term" value="F:hydrolase activity, acting on acid anhydrides, in phosphorus-containing anhydrides"/>
    <property type="evidence" value="ECO:0007669"/>
    <property type="project" value="InterPro"/>
</dbReference>
<dbReference type="GO" id="GO:0006289">
    <property type="term" value="P:nucleotide-excision repair"/>
    <property type="evidence" value="ECO:0007669"/>
    <property type="project" value="TreeGrafter"/>
</dbReference>
<evidence type="ECO:0000256" key="2">
    <source>
        <dbReference type="ARBA" id="ARBA00004123"/>
    </source>
</evidence>
<dbReference type="InterPro" id="IPR014013">
    <property type="entry name" value="Helic_SF1/SF2_ATP-bd_DinG/Rad3"/>
</dbReference>
<dbReference type="PANTHER" id="PTHR11472">
    <property type="entry name" value="DNA REPAIR DEAD HELICASE RAD3/XP-D SUBFAMILY MEMBER"/>
    <property type="match status" value="1"/>
</dbReference>
<dbReference type="InterPro" id="IPR013020">
    <property type="entry name" value="Rad3/Chl1-like"/>
</dbReference>
<evidence type="ECO:0000256" key="10">
    <source>
        <dbReference type="ARBA" id="ARBA00022840"/>
    </source>
</evidence>
<reference evidence="21" key="1">
    <citation type="journal article" date="2023" name="Mol. Biol. Evol.">
        <title>Third-Generation Sequencing Reveals the Adaptive Role of the Epigenome in Three Deep-Sea Polychaetes.</title>
        <authorList>
            <person name="Perez M."/>
            <person name="Aroh O."/>
            <person name="Sun Y."/>
            <person name="Lan Y."/>
            <person name="Juniper S.K."/>
            <person name="Young C.R."/>
            <person name="Angers B."/>
            <person name="Qian P.Y."/>
        </authorList>
    </citation>
    <scope>NUCLEOTIDE SEQUENCE</scope>
    <source>
        <strain evidence="21">P08H-3</strain>
    </source>
</reference>
<dbReference type="FunFam" id="3.40.50.300:FF:000731">
    <property type="entry name" value="Fanconi anemia group J protein homolog"/>
    <property type="match status" value="1"/>
</dbReference>
<proteinExistence type="inferred from homology"/>
<keyword evidence="14" id="KW-0413">Isomerase</keyword>
<evidence type="ECO:0000256" key="19">
    <source>
        <dbReference type="SAM" id="MobiDB-lite"/>
    </source>
</evidence>
<organism evidence="21 22">
    <name type="scientific">Paralvinella palmiformis</name>
    <dbReference type="NCBI Taxonomy" id="53620"/>
    <lineage>
        <taxon>Eukaryota</taxon>
        <taxon>Metazoa</taxon>
        <taxon>Spiralia</taxon>
        <taxon>Lophotrochozoa</taxon>
        <taxon>Annelida</taxon>
        <taxon>Polychaeta</taxon>
        <taxon>Sedentaria</taxon>
        <taxon>Canalipalpata</taxon>
        <taxon>Terebellida</taxon>
        <taxon>Terebelliformia</taxon>
        <taxon>Alvinellidae</taxon>
        <taxon>Paralvinella</taxon>
    </lineage>
</organism>
<dbReference type="PANTHER" id="PTHR11472:SF47">
    <property type="entry name" value="FANCONI ANEMIA GROUP J PROTEIN"/>
    <property type="match status" value="1"/>
</dbReference>
<evidence type="ECO:0000256" key="12">
    <source>
        <dbReference type="ARBA" id="ARBA00023014"/>
    </source>
</evidence>
<evidence type="ECO:0000256" key="8">
    <source>
        <dbReference type="ARBA" id="ARBA00022801"/>
    </source>
</evidence>
<evidence type="ECO:0000259" key="20">
    <source>
        <dbReference type="PROSITE" id="PS51193"/>
    </source>
</evidence>
<evidence type="ECO:0000256" key="15">
    <source>
        <dbReference type="ARBA" id="ARBA00023242"/>
    </source>
</evidence>
<comment type="caution">
    <text evidence="21">The sequence shown here is derived from an EMBL/GenBank/DDBJ whole genome shotgun (WGS) entry which is preliminary data.</text>
</comment>
<dbReference type="Pfam" id="PF06733">
    <property type="entry name" value="DEAD_2"/>
    <property type="match status" value="1"/>
</dbReference>
<keyword evidence="9" id="KW-0347">Helicase</keyword>
<name>A0AAD9JC65_9ANNE</name>
<keyword evidence="13" id="KW-0234">DNA repair</keyword>
<dbReference type="Gene3D" id="3.40.50.300">
    <property type="entry name" value="P-loop containing nucleotide triphosphate hydrolases"/>
    <property type="match status" value="2"/>
</dbReference>
<evidence type="ECO:0000256" key="17">
    <source>
        <dbReference type="ARBA" id="ARBA00048954"/>
    </source>
</evidence>
<feature type="compositionally biased region" description="Low complexity" evidence="19">
    <location>
        <begin position="1271"/>
        <end position="1284"/>
    </location>
</feature>
<keyword evidence="11" id="KW-0408">Iron</keyword>
<dbReference type="GO" id="GO:0005634">
    <property type="term" value="C:nucleus"/>
    <property type="evidence" value="ECO:0007669"/>
    <property type="project" value="UniProtKB-SubCell"/>
</dbReference>
<sequence length="1299" mass="145345">MLVMLMVADRGGGGWWKGWHGDWTEVVEWCFGCGGGREVFVRVPKIYFGTRTHKQISQIAKELGKTAYRHTRMTILGSREHTCINPEVSRLPNKNEECKNKLDGPGCRYFDGVRKISHQKISDKGLSSAWNLEEFIGVCKKQKACPYFAARQLKDNADIIFCPYNYLIDPLIRNSMEISLKGQIVILDEAHNIEDSSRDAASFSISQDKLKDAMTDMEIFIKDSVKPEENRELYKMLNSFNEFIVSNVDGLNGDFDHASRVWSGVDIVATLTHTGVGPSSFHHLQECFQIIVKEEEERRESAISDGMRLKSATLQCFSGLFMVLGYIYRNDMKYLDDYKVAVVRSMEYGYPANTSSLPTENIWISRRRRGSRQLNLCYTLHFWCLNPAVAFSDINDVRSVVLTSGTLSPMNTFQSELSVPFPIQLEANHIITDAQVWVGTISQGPRGASLLGSYQNSETYSYQDEVGDVVLRVCQTIPHGVLCFLPSYKSMEKLTNRWKNTGLWERLIQYKHVMVEPRASDKVDFDVLIKQYYDLISGHQATEDSRMTGALFLGVCRGKVSEGLDFADNNARAVISVGIPFPNIKDTQIELKKQYNDQHCAERGLLRGRDWYEIQAYRAINQALGRCIRHRNDWGALILVDERYGKNPQRYIKGLSKWVRKRVQYYSTFQQAENSLKAFTRERLENGCCVKASLASAASNSTSIDTVENSSVLTPQAGVSSSVDQSFVLMPTANGLTPTNQQKQPCSPVVRKANQQPATRIANQQAAFTPSPSCHRSLGGNTMKNIPLRYINQSQAGGFIPSQINGSDLVGSMNPLVQAYPVQTQILVGHSTQPVREILEAGEAVVNFNPTMTSTQAAGTGIDTDVSNGALPSAITIHQNVGNTSAGIIQSEDPGGKNGTDRGQGRVNFKPVMEGALYQEQESRRADSPTLFDSDDDNKQKLDMRWPNDDFNKPLTNGDRLLEENKLDGDGSDDGVQVTNHSLAVTHKLIFKKRPTAEPGQLSDLDTSSRNRLSLSKLKPDTDVIDTTTESKVLGDFGRNITTEWKALEESGNYKRQLVNDSMKLEYDLKQEHNDFKENEDGKDVDKLNIKRKLRGKKKRSGDHGNVRMTKKRGVVFTDDDDDDDDDVVSHHLVKELTFNCPQCRTKLLTFSGKKESYRPAFVKMITSSTQHCPVGDMVTISNEQLPDDAISVITTQGPLLNSYWSREDDCVVQYLTCQRCMDAARSSGTAAPPYLGVHVLMMGKPTPRLKPGQKTGRCYNKLPPLTAHLPSSSSSSSSPSSWSPQPPSPYLSQFYGFR</sequence>
<gene>
    <name evidence="21" type="ORF">LSH36_408g02073</name>
</gene>
<evidence type="ECO:0000256" key="13">
    <source>
        <dbReference type="ARBA" id="ARBA00023204"/>
    </source>
</evidence>
<evidence type="ECO:0000256" key="7">
    <source>
        <dbReference type="ARBA" id="ARBA00022763"/>
    </source>
</evidence>
<keyword evidence="6" id="KW-0547">Nucleotide-binding</keyword>
<evidence type="ECO:0000256" key="16">
    <source>
        <dbReference type="ARBA" id="ARBA00044969"/>
    </source>
</evidence>
<evidence type="ECO:0000256" key="18">
    <source>
        <dbReference type="ARBA" id="ARBA00082714"/>
    </source>
</evidence>
<dbReference type="PROSITE" id="PS51193">
    <property type="entry name" value="HELICASE_ATP_BIND_2"/>
    <property type="match status" value="1"/>
</dbReference>
<dbReference type="InterPro" id="IPR045028">
    <property type="entry name" value="DinG/Rad3-like"/>
</dbReference>
<keyword evidence="8" id="KW-0378">Hydrolase</keyword>
<evidence type="ECO:0000256" key="3">
    <source>
        <dbReference type="ARBA" id="ARBA00008792"/>
    </source>
</evidence>
<dbReference type="SMART" id="SM00491">
    <property type="entry name" value="HELICc2"/>
    <property type="match status" value="1"/>
</dbReference>
<evidence type="ECO:0000313" key="21">
    <source>
        <dbReference type="EMBL" id="KAK2150378.1"/>
    </source>
</evidence>
<evidence type="ECO:0000256" key="9">
    <source>
        <dbReference type="ARBA" id="ARBA00022806"/>
    </source>
</evidence>
<evidence type="ECO:0000256" key="11">
    <source>
        <dbReference type="ARBA" id="ARBA00023004"/>
    </source>
</evidence>
<dbReference type="EMBL" id="JAODUP010000408">
    <property type="protein sequence ID" value="KAK2150378.1"/>
    <property type="molecule type" value="Genomic_DNA"/>
</dbReference>
<comment type="catalytic activity">
    <reaction evidence="17">
        <text>ATP + H2O = ADP + phosphate + H(+)</text>
        <dbReference type="Rhea" id="RHEA:13065"/>
        <dbReference type="ChEBI" id="CHEBI:15377"/>
        <dbReference type="ChEBI" id="CHEBI:15378"/>
        <dbReference type="ChEBI" id="CHEBI:30616"/>
        <dbReference type="ChEBI" id="CHEBI:43474"/>
        <dbReference type="ChEBI" id="CHEBI:456216"/>
        <dbReference type="EC" id="5.6.2.3"/>
    </reaction>
</comment>
<keyword evidence="4" id="KW-0004">4Fe-4S</keyword>
<dbReference type="CDD" id="cd18788">
    <property type="entry name" value="SF2_C_XPD"/>
    <property type="match status" value="1"/>
</dbReference>
<comment type="similarity">
    <text evidence="3">Belongs to the DEAD box helicase family. DEAH subfamily.</text>
</comment>
<keyword evidence="5" id="KW-0479">Metal-binding</keyword>
<feature type="domain" description="Helicase ATP-binding" evidence="20">
    <location>
        <begin position="1"/>
        <end position="237"/>
    </location>
</feature>
<evidence type="ECO:0000313" key="22">
    <source>
        <dbReference type="Proteomes" id="UP001208570"/>
    </source>
</evidence>
<feature type="region of interest" description="Disordered" evidence="19">
    <location>
        <begin position="920"/>
        <end position="975"/>
    </location>
</feature>
<dbReference type="Pfam" id="PF13307">
    <property type="entry name" value="Helicase_C_2"/>
    <property type="match status" value="1"/>
</dbReference>
<dbReference type="GO" id="GO:0043139">
    <property type="term" value="F:5'-3' DNA helicase activity"/>
    <property type="evidence" value="ECO:0007669"/>
    <property type="project" value="UniProtKB-EC"/>
</dbReference>
<evidence type="ECO:0000256" key="4">
    <source>
        <dbReference type="ARBA" id="ARBA00022485"/>
    </source>
</evidence>
<keyword evidence="15" id="KW-0539">Nucleus</keyword>
<evidence type="ECO:0000256" key="5">
    <source>
        <dbReference type="ARBA" id="ARBA00022723"/>
    </source>
</evidence>
<keyword evidence="10" id="KW-0067">ATP-binding</keyword>
<dbReference type="Proteomes" id="UP001208570">
    <property type="component" value="Unassembled WGS sequence"/>
</dbReference>